<reference evidence="1" key="1">
    <citation type="journal article" date="2023" name="Science">
        <title>Genome structures resolve the early diversification of teleost fishes.</title>
        <authorList>
            <person name="Parey E."/>
            <person name="Louis A."/>
            <person name="Montfort J."/>
            <person name="Bouchez O."/>
            <person name="Roques C."/>
            <person name="Iampietro C."/>
            <person name="Lluch J."/>
            <person name="Castinel A."/>
            <person name="Donnadieu C."/>
            <person name="Desvignes T."/>
            <person name="Floi Bucao C."/>
            <person name="Jouanno E."/>
            <person name="Wen M."/>
            <person name="Mejri S."/>
            <person name="Dirks R."/>
            <person name="Jansen H."/>
            <person name="Henkel C."/>
            <person name="Chen W.J."/>
            <person name="Zahm M."/>
            <person name="Cabau C."/>
            <person name="Klopp C."/>
            <person name="Thompson A.W."/>
            <person name="Robinson-Rechavi M."/>
            <person name="Braasch I."/>
            <person name="Lecointre G."/>
            <person name="Bobe J."/>
            <person name="Postlethwait J.H."/>
            <person name="Berthelot C."/>
            <person name="Roest Crollius H."/>
            <person name="Guiguen Y."/>
        </authorList>
    </citation>
    <scope>NUCLEOTIDE SEQUENCE</scope>
    <source>
        <strain evidence="1">NC1722</strain>
    </source>
</reference>
<dbReference type="EMBL" id="JAINUG010000004">
    <property type="protein sequence ID" value="KAJ8417306.1"/>
    <property type="molecule type" value="Genomic_DNA"/>
</dbReference>
<proteinExistence type="predicted"/>
<accession>A0AAD7TBV6</accession>
<sequence length="106" mass="11393">MGSPQHCDLTQPPGALLVVSGVIQSHHLTWVTARPTCITPGFTILSLGHTRVHRSTPGSHYVLSSQQHSVASLRKRQCCRLPACAADTFTSMAPLPPPAPRHPLQS</sequence>
<keyword evidence="2" id="KW-1185">Reference proteome</keyword>
<name>A0AAD7TBV6_9TELE</name>
<dbReference type="Proteomes" id="UP001221898">
    <property type="component" value="Unassembled WGS sequence"/>
</dbReference>
<protein>
    <submittedName>
        <fullName evidence="1">Uncharacterized protein</fullName>
    </submittedName>
</protein>
<gene>
    <name evidence="1" type="ORF">AAFF_G00285330</name>
</gene>
<evidence type="ECO:0000313" key="2">
    <source>
        <dbReference type="Proteomes" id="UP001221898"/>
    </source>
</evidence>
<comment type="caution">
    <text evidence="1">The sequence shown here is derived from an EMBL/GenBank/DDBJ whole genome shotgun (WGS) entry which is preliminary data.</text>
</comment>
<organism evidence="1 2">
    <name type="scientific">Aldrovandia affinis</name>
    <dbReference type="NCBI Taxonomy" id="143900"/>
    <lineage>
        <taxon>Eukaryota</taxon>
        <taxon>Metazoa</taxon>
        <taxon>Chordata</taxon>
        <taxon>Craniata</taxon>
        <taxon>Vertebrata</taxon>
        <taxon>Euteleostomi</taxon>
        <taxon>Actinopterygii</taxon>
        <taxon>Neopterygii</taxon>
        <taxon>Teleostei</taxon>
        <taxon>Notacanthiformes</taxon>
        <taxon>Halosauridae</taxon>
        <taxon>Aldrovandia</taxon>
    </lineage>
</organism>
<dbReference type="AlphaFoldDB" id="A0AAD7TBV6"/>
<evidence type="ECO:0000313" key="1">
    <source>
        <dbReference type="EMBL" id="KAJ8417306.1"/>
    </source>
</evidence>